<proteinExistence type="inferred from homology"/>
<feature type="compositionally biased region" description="Low complexity" evidence="2">
    <location>
        <begin position="103"/>
        <end position="116"/>
    </location>
</feature>
<feature type="compositionally biased region" description="Polar residues" evidence="2">
    <location>
        <begin position="89"/>
        <end position="102"/>
    </location>
</feature>
<feature type="region of interest" description="Disordered" evidence="2">
    <location>
        <begin position="84"/>
        <end position="118"/>
    </location>
</feature>
<dbReference type="Proteomes" id="UP001595900">
    <property type="component" value="Unassembled WGS sequence"/>
</dbReference>
<dbReference type="PANTHER" id="PTHR38432:SF1">
    <property type="entry name" value="TELA-LIKE PROTEIN SAOUHSC_01408"/>
    <property type="match status" value="1"/>
</dbReference>
<feature type="region of interest" description="Disordered" evidence="2">
    <location>
        <begin position="1"/>
        <end position="22"/>
    </location>
</feature>
<comment type="caution">
    <text evidence="3">The sequence shown here is derived from an EMBL/GenBank/DDBJ whole genome shotgun (WGS) entry which is preliminary data.</text>
</comment>
<dbReference type="Pfam" id="PF05816">
    <property type="entry name" value="TelA"/>
    <property type="match status" value="1"/>
</dbReference>
<evidence type="ECO:0000313" key="4">
    <source>
        <dbReference type="Proteomes" id="UP001595900"/>
    </source>
</evidence>
<accession>A0ABV8Q8Z1</accession>
<reference evidence="4" key="1">
    <citation type="journal article" date="2019" name="Int. J. Syst. Evol. Microbiol.">
        <title>The Global Catalogue of Microorganisms (GCM) 10K type strain sequencing project: providing services to taxonomists for standard genome sequencing and annotation.</title>
        <authorList>
            <consortium name="The Broad Institute Genomics Platform"/>
            <consortium name="The Broad Institute Genome Sequencing Center for Infectious Disease"/>
            <person name="Wu L."/>
            <person name="Ma J."/>
        </authorList>
    </citation>
    <scope>NUCLEOTIDE SEQUENCE [LARGE SCALE GENOMIC DNA]</scope>
    <source>
        <strain evidence="4">CGMCC 1.10363</strain>
    </source>
</reference>
<evidence type="ECO:0000256" key="1">
    <source>
        <dbReference type="ARBA" id="ARBA00005541"/>
    </source>
</evidence>
<name>A0ABV8Q8Z1_9MICO</name>
<dbReference type="PANTHER" id="PTHR38432">
    <property type="entry name" value="TELA-LIKE PROTEIN SAOUHSC_01408"/>
    <property type="match status" value="1"/>
</dbReference>
<dbReference type="RefSeq" id="WP_390228996.1">
    <property type="nucleotide sequence ID" value="NZ_JBHSCN010000005.1"/>
</dbReference>
<dbReference type="InterPro" id="IPR008863">
    <property type="entry name" value="Toxic_anion-R_TelA"/>
</dbReference>
<comment type="similarity">
    <text evidence="1">Belongs to the TelA family.</text>
</comment>
<keyword evidence="4" id="KW-1185">Reference proteome</keyword>
<evidence type="ECO:0000256" key="2">
    <source>
        <dbReference type="SAM" id="MobiDB-lite"/>
    </source>
</evidence>
<dbReference type="EMBL" id="JBHSCN010000005">
    <property type="protein sequence ID" value="MFC4243921.1"/>
    <property type="molecule type" value="Genomic_DNA"/>
</dbReference>
<organism evidence="3 4">
    <name type="scientific">Gryllotalpicola reticulitermitis</name>
    <dbReference type="NCBI Taxonomy" id="1184153"/>
    <lineage>
        <taxon>Bacteria</taxon>
        <taxon>Bacillati</taxon>
        <taxon>Actinomycetota</taxon>
        <taxon>Actinomycetes</taxon>
        <taxon>Micrococcales</taxon>
        <taxon>Microbacteriaceae</taxon>
        <taxon>Gryllotalpicola</taxon>
    </lineage>
</organism>
<protein>
    <submittedName>
        <fullName evidence="3">Toxic anion resistance protein</fullName>
    </submittedName>
</protein>
<evidence type="ECO:0000313" key="3">
    <source>
        <dbReference type="EMBL" id="MFC4243921.1"/>
    </source>
</evidence>
<gene>
    <name evidence="3" type="ORF">ACFOYW_11090</name>
</gene>
<sequence length="405" mass="43360">MSELNLDSPLTPPEGSEPELVLTPPAAVPSVEDDKALGLVPVADDAKNALKERAGSFVSELAALPPSSPDFQRKVDDLTRMGEKEIRSSSELSSTLLARPSTSLAAARSRGESGSAQAEVVRTLQDLRTTVTDLDPSRADLSGGKRWLAILPGGNHLVHYFQRYQSAQKHLDAILTALLSGQDALRKDNAAIDQERSNLWATMGKLAEYATLARALDDNIAARAAAATDQRVADALTSDALFPIRQRREDLATQLAVAVQGYLALDVIRKNNLELIKGVERARTTTIAALRTAVVVAQALADQKLVLDQITALNRTTNALIEGTSERLQQQSAAIHEQAAAPAIGIETLQRAFDSVFATIDAVDSYRSASVANMAATVDALEGQVTRARGYLERSHAQDPSNQGD</sequence>